<evidence type="ECO:0000256" key="3">
    <source>
        <dbReference type="ARBA" id="ARBA00012954"/>
    </source>
</evidence>
<dbReference type="InterPro" id="IPR001732">
    <property type="entry name" value="UDP-Glc/GDP-Man_DH_N"/>
</dbReference>
<dbReference type="SUPFAM" id="SSF48179">
    <property type="entry name" value="6-phosphogluconate dehydrogenase C-terminal domain-like"/>
    <property type="match status" value="1"/>
</dbReference>
<protein>
    <recommendedName>
        <fullName evidence="3">UDP-glucose 6-dehydrogenase</fullName>
        <ecNumber evidence="3">1.1.1.22</ecNumber>
    </recommendedName>
</protein>
<feature type="binding site" evidence="8">
    <location>
        <position position="328"/>
    </location>
    <ligand>
        <name>substrate</name>
    </ligand>
</feature>
<comment type="similarity">
    <text evidence="2">Belongs to the UDP-glucose/GDP-mannose dehydrogenase family.</text>
</comment>
<evidence type="ECO:0000256" key="5">
    <source>
        <dbReference type="ARBA" id="ARBA00023027"/>
    </source>
</evidence>
<organism evidence="11 12">
    <name type="scientific">candidate division WWE3 bacterium GW2011_GWE1_41_27</name>
    <dbReference type="NCBI Taxonomy" id="1619131"/>
    <lineage>
        <taxon>Bacteria</taxon>
        <taxon>Katanobacteria</taxon>
    </lineage>
</organism>
<evidence type="ECO:0000256" key="7">
    <source>
        <dbReference type="PIRSR" id="PIRSR500134-1"/>
    </source>
</evidence>
<dbReference type="PATRIC" id="fig|1619131.3.peg.683"/>
<dbReference type="InterPro" id="IPR017476">
    <property type="entry name" value="UDP-Glc/GDP-Man"/>
</dbReference>
<dbReference type="Pfam" id="PF00984">
    <property type="entry name" value="UDPG_MGDP_dh"/>
    <property type="match status" value="1"/>
</dbReference>
<evidence type="ECO:0000256" key="9">
    <source>
        <dbReference type="PIRSR" id="PIRSR500134-3"/>
    </source>
</evidence>
<keyword evidence="5 9" id="KW-0520">NAD</keyword>
<feature type="binding site" evidence="9">
    <location>
        <position position="36"/>
    </location>
    <ligand>
        <name>NAD(+)</name>
        <dbReference type="ChEBI" id="CHEBI:57540"/>
    </ligand>
</feature>
<dbReference type="Gene3D" id="3.40.50.720">
    <property type="entry name" value="NAD(P)-binding Rossmann-like Domain"/>
    <property type="match status" value="2"/>
</dbReference>
<dbReference type="SUPFAM" id="SSF52413">
    <property type="entry name" value="UDP-glucose/GDP-mannose dehydrogenase C-terminal domain"/>
    <property type="match status" value="1"/>
</dbReference>
<dbReference type="GO" id="GO:0003979">
    <property type="term" value="F:UDP-glucose 6-dehydrogenase activity"/>
    <property type="evidence" value="ECO:0007669"/>
    <property type="project" value="UniProtKB-EC"/>
</dbReference>
<feature type="binding site" evidence="9">
    <location>
        <position position="162"/>
    </location>
    <ligand>
        <name>NAD(+)</name>
        <dbReference type="ChEBI" id="CHEBI:57540"/>
    </ligand>
</feature>
<dbReference type="GO" id="GO:0000271">
    <property type="term" value="P:polysaccharide biosynthetic process"/>
    <property type="evidence" value="ECO:0007669"/>
    <property type="project" value="InterPro"/>
</dbReference>
<dbReference type="NCBIfam" id="TIGR03026">
    <property type="entry name" value="NDP-sugDHase"/>
    <property type="match status" value="1"/>
</dbReference>
<dbReference type="Proteomes" id="UP000034544">
    <property type="component" value="Unassembled WGS sequence"/>
</dbReference>
<dbReference type="Pfam" id="PF03720">
    <property type="entry name" value="UDPG_MGDP_dh_C"/>
    <property type="match status" value="1"/>
</dbReference>
<sequence>GEIYKTMKLCVIGTGYVGLVGAAIFSDWGNDVVGVDIDTEKIARIQKGEMPIYEPGLSEIVLRNISQNRLSFTTSIADGIKDAEIVFICVGTPQSDTGAADLSQVWEVAKDIGKNMNGYKVIVTKSTVPVGTNEKVKMIIKENLANQQIEFDVASNPEFLREGSSVEDMAKPDRTVVGAETEKAHSVMRRLYEHLNTPIVECDLRSAEMIKYASNGFLAAKISFINEIAQICERAGADVTVVAKGMGLDKRVGAAFLNAGIGYGGSCFPKDVAALYKTSTDQDYDFKLLRSVMEVNIAQRENFANKVLRHFGKNLSGRTFAILGLAFKGNTDDIRDSVSIELCKKLRGLGATLRVYDPEAMYNAKQVLGSVNVEYCLDKYETMQGADALFVLTEWQEFATIELDKVKSMLKSPVIFDGRNLLDRSKVEGMGFTYFAVGKRTNGMVKIDTRNLYQTVLLNTNGSTGQH</sequence>
<gene>
    <name evidence="11" type="ORF">UU59_C0038G0001</name>
</gene>
<dbReference type="GO" id="GO:0006065">
    <property type="term" value="P:UDP-glucuronate biosynthetic process"/>
    <property type="evidence" value="ECO:0007669"/>
    <property type="project" value="UniProtKB-UniPathway"/>
</dbReference>
<feature type="binding site" evidence="9">
    <location>
        <position position="41"/>
    </location>
    <ligand>
        <name>NAD(+)</name>
        <dbReference type="ChEBI" id="CHEBI:57540"/>
    </ligand>
</feature>
<dbReference type="InterPro" id="IPR014026">
    <property type="entry name" value="UDP-Glc/GDP-Man_DH_dimer"/>
</dbReference>
<feature type="binding site" evidence="8">
    <location>
        <begin position="256"/>
        <end position="260"/>
    </location>
    <ligand>
        <name>substrate</name>
    </ligand>
</feature>
<dbReference type="UniPathway" id="UPA00038">
    <property type="reaction ID" value="UER00491"/>
</dbReference>
<evidence type="ECO:0000313" key="11">
    <source>
        <dbReference type="EMBL" id="KKS06003.1"/>
    </source>
</evidence>
<feature type="binding site" evidence="9">
    <location>
        <position position="270"/>
    </location>
    <ligand>
        <name>NAD(+)</name>
        <dbReference type="ChEBI" id="CHEBI:57540"/>
    </ligand>
</feature>
<evidence type="ECO:0000256" key="2">
    <source>
        <dbReference type="ARBA" id="ARBA00006601"/>
    </source>
</evidence>
<evidence type="ECO:0000256" key="8">
    <source>
        <dbReference type="PIRSR" id="PIRSR500134-2"/>
    </source>
</evidence>
<feature type="binding site" evidence="9">
    <location>
        <position position="92"/>
    </location>
    <ligand>
        <name>NAD(+)</name>
        <dbReference type="ChEBI" id="CHEBI:57540"/>
    </ligand>
</feature>
<keyword evidence="4" id="KW-0560">Oxidoreductase</keyword>
<dbReference type="AlphaFoldDB" id="A0A0G0YZL1"/>
<evidence type="ECO:0000256" key="6">
    <source>
        <dbReference type="ARBA" id="ARBA00047473"/>
    </source>
</evidence>
<evidence type="ECO:0000259" key="10">
    <source>
        <dbReference type="SMART" id="SM00984"/>
    </source>
</evidence>
<accession>A0A0G0YZL1</accession>
<feature type="binding site" evidence="8">
    <location>
        <position position="211"/>
    </location>
    <ligand>
        <name>substrate</name>
    </ligand>
</feature>
<dbReference type="InterPro" id="IPR028357">
    <property type="entry name" value="UDPglc_DH_bac"/>
</dbReference>
<comment type="pathway">
    <text evidence="1">Nucleotide-sugar biosynthesis; UDP-alpha-D-glucuronate biosynthesis; UDP-alpha-D-glucuronate from UDP-alpha-D-glucose: step 1/1.</text>
</comment>
<dbReference type="SMART" id="SM00984">
    <property type="entry name" value="UDPG_MGDP_dh_C"/>
    <property type="match status" value="1"/>
</dbReference>
<dbReference type="Gene3D" id="1.20.5.100">
    <property type="entry name" value="Cytochrome c1, transmembrane anchor, C-terminal"/>
    <property type="match status" value="1"/>
</dbReference>
<name>A0A0G0YZL1_UNCKA</name>
<evidence type="ECO:0000313" key="12">
    <source>
        <dbReference type="Proteomes" id="UP000034544"/>
    </source>
</evidence>
<feature type="binding site" evidence="9">
    <location>
        <position position="335"/>
    </location>
    <ligand>
        <name>NAD(+)</name>
        <dbReference type="ChEBI" id="CHEBI:57540"/>
    </ligand>
</feature>
<dbReference type="GO" id="GO:0051287">
    <property type="term" value="F:NAD binding"/>
    <property type="evidence" value="ECO:0007669"/>
    <property type="project" value="InterPro"/>
</dbReference>
<dbReference type="InterPro" id="IPR008927">
    <property type="entry name" value="6-PGluconate_DH-like_C_sf"/>
</dbReference>
<dbReference type="InterPro" id="IPR014027">
    <property type="entry name" value="UDP-Glc/GDP-Man_DH_C"/>
</dbReference>
<reference evidence="11 12" key="1">
    <citation type="journal article" date="2015" name="Nature">
        <title>rRNA introns, odd ribosomes, and small enigmatic genomes across a large radiation of phyla.</title>
        <authorList>
            <person name="Brown C.T."/>
            <person name="Hug L.A."/>
            <person name="Thomas B.C."/>
            <person name="Sharon I."/>
            <person name="Castelle C.J."/>
            <person name="Singh A."/>
            <person name="Wilkins M.J."/>
            <person name="Williams K.H."/>
            <person name="Banfield J.F."/>
        </authorList>
    </citation>
    <scope>NUCLEOTIDE SEQUENCE [LARGE SCALE GENOMIC DNA]</scope>
</reference>
<dbReference type="PANTHER" id="PTHR43750:SF3">
    <property type="entry name" value="UDP-GLUCOSE 6-DEHYDROGENASE TUAD"/>
    <property type="match status" value="1"/>
</dbReference>
<feature type="binding site" evidence="9">
    <location>
        <position position="127"/>
    </location>
    <ligand>
        <name>NAD(+)</name>
        <dbReference type="ChEBI" id="CHEBI:57540"/>
    </ligand>
</feature>
<feature type="binding site" evidence="8">
    <location>
        <begin position="159"/>
        <end position="162"/>
    </location>
    <ligand>
        <name>substrate</name>
    </ligand>
</feature>
<feature type="binding site" evidence="8">
    <location>
        <position position="264"/>
    </location>
    <ligand>
        <name>substrate</name>
    </ligand>
</feature>
<dbReference type="SUPFAM" id="SSF51735">
    <property type="entry name" value="NAD(P)-binding Rossmann-fold domains"/>
    <property type="match status" value="1"/>
</dbReference>
<dbReference type="PANTHER" id="PTHR43750">
    <property type="entry name" value="UDP-GLUCOSE 6-DEHYDROGENASE TUAD"/>
    <property type="match status" value="1"/>
</dbReference>
<dbReference type="InterPro" id="IPR036220">
    <property type="entry name" value="UDP-Glc/GDP-Man_DH_C_sf"/>
</dbReference>
<proteinExistence type="inferred from homology"/>
<feature type="non-terminal residue" evidence="11">
    <location>
        <position position="1"/>
    </location>
</feature>
<comment type="catalytic activity">
    <reaction evidence="6">
        <text>UDP-alpha-D-glucose + 2 NAD(+) + H2O = UDP-alpha-D-glucuronate + 2 NADH + 3 H(+)</text>
        <dbReference type="Rhea" id="RHEA:23596"/>
        <dbReference type="ChEBI" id="CHEBI:15377"/>
        <dbReference type="ChEBI" id="CHEBI:15378"/>
        <dbReference type="ChEBI" id="CHEBI:57540"/>
        <dbReference type="ChEBI" id="CHEBI:57945"/>
        <dbReference type="ChEBI" id="CHEBI:58052"/>
        <dbReference type="ChEBI" id="CHEBI:58885"/>
        <dbReference type="EC" id="1.1.1.22"/>
    </reaction>
</comment>
<comment type="caution">
    <text evidence="11">The sequence shown here is derived from an EMBL/GenBank/DDBJ whole genome shotgun (WGS) entry which is preliminary data.</text>
</comment>
<evidence type="ECO:0000256" key="1">
    <source>
        <dbReference type="ARBA" id="ARBA00004701"/>
    </source>
</evidence>
<feature type="active site" description="Nucleophile" evidence="7">
    <location>
        <position position="267"/>
    </location>
</feature>
<dbReference type="PIRSF" id="PIRSF000124">
    <property type="entry name" value="UDPglc_GDPman_dh"/>
    <property type="match status" value="1"/>
</dbReference>
<dbReference type="EMBL" id="LCBF01000038">
    <property type="protein sequence ID" value="KKS06003.1"/>
    <property type="molecule type" value="Genomic_DNA"/>
</dbReference>
<feature type="domain" description="UDP-glucose/GDP-mannose dehydrogenase C-terminal" evidence="10">
    <location>
        <begin position="321"/>
        <end position="424"/>
    </location>
</feature>
<dbReference type="InterPro" id="IPR036291">
    <property type="entry name" value="NAD(P)-bd_dom_sf"/>
</dbReference>
<evidence type="ECO:0000256" key="4">
    <source>
        <dbReference type="ARBA" id="ARBA00023002"/>
    </source>
</evidence>
<dbReference type="PIRSF" id="PIRSF500134">
    <property type="entry name" value="UDPglc_DH_bac"/>
    <property type="match status" value="1"/>
</dbReference>
<dbReference type="EC" id="1.1.1.22" evidence="3"/>
<dbReference type="Pfam" id="PF03721">
    <property type="entry name" value="UDPG_MGDP_dh_N"/>
    <property type="match status" value="1"/>
</dbReference>